<proteinExistence type="predicted"/>
<dbReference type="PANTHER" id="PTHR40788">
    <property type="entry name" value="CLR5 DOMAIN-CONTAINING PROTEIN-RELATED"/>
    <property type="match status" value="1"/>
</dbReference>
<keyword evidence="3" id="KW-1185">Reference proteome</keyword>
<gene>
    <name evidence="2" type="ORF">N656DRAFT_91729</name>
</gene>
<sequence>MRKQDLIAELVVEIKKTRAQLQCALDDHAGEIATRWKKRSREKRERLLKSVSALHPEEHGIRLMVPDRVEPDQRYRVYNSVNSTAKKYLDTWLAPWLDIKALSESPLDLLALLHYRVSYHPADWVMFDYRLSDTARIHGLLGRHFNRQAVRLTQNGFGRLVGWNKTQMHRHECFGFDAAIYILTTAQRIFKILVGVVEDLLIEIQQRAEKHAQTDLVSSTNPSTSTNQSSSIWESLVRNKFTSFGVRNRGVAPRPRTGFTHPEPMTLEELREIILARYNASSDELKLIQSNAEYVNYLVTVEFSESFARPFLNDKGMWTFKAQDILVQPLLDNLLCGELLSIIQRLGDCSTAVTAGKRNVREREVLFSFLSQACAMSQVIQLSQLHSSVTQERNLGYDQVQNPEYHIDFRVIDPFLSAISTLGHDEGCDAPLPLCLKLDFIHKCLAVNPGARERVTSRFLKRIADISTTADAALSRLWVSTSSLLQGMLRKSKLSGSLVQHLMATLFSGAGGSDGSGMDAGPVASGSQGPEVPAGPAPAVQGDFNPSAQEEAKPASTQGPLQNVETHSLWDEMMAAKHQGHPGEAVTPSTITTPRPTGAALPKPVPTAHTQIPVSATGRVVLPSDSYRLIQQMLGAAQTRAEAQAKHRWPKFVTAMEDAGFTAYEGPGSAITFRAPDGKGCISFHRPHPDATLFPVLLRAFGRRMANWFGWKAEDFVEEASLIRLEGRY</sequence>
<comment type="caution">
    <text evidence="2">The sequence shown here is derived from an EMBL/GenBank/DDBJ whole genome shotgun (WGS) entry which is preliminary data.</text>
</comment>
<feature type="region of interest" description="Disordered" evidence="1">
    <location>
        <begin position="517"/>
        <end position="560"/>
    </location>
</feature>
<dbReference type="AlphaFoldDB" id="A0AAN6TDR9"/>
<feature type="compositionally biased region" description="Low complexity" evidence="1">
    <location>
        <begin position="528"/>
        <end position="542"/>
    </location>
</feature>
<accession>A0AAN6TDR9</accession>
<name>A0AAN6TDR9_9PEZI</name>
<protein>
    <submittedName>
        <fullName evidence="2">Uncharacterized protein</fullName>
    </submittedName>
</protein>
<dbReference type="PANTHER" id="PTHR40788:SF1">
    <property type="entry name" value="IPA PROTEIN"/>
    <property type="match status" value="1"/>
</dbReference>
<organism evidence="2 3">
    <name type="scientific">Canariomyces notabilis</name>
    <dbReference type="NCBI Taxonomy" id="2074819"/>
    <lineage>
        <taxon>Eukaryota</taxon>
        <taxon>Fungi</taxon>
        <taxon>Dikarya</taxon>
        <taxon>Ascomycota</taxon>
        <taxon>Pezizomycotina</taxon>
        <taxon>Sordariomycetes</taxon>
        <taxon>Sordariomycetidae</taxon>
        <taxon>Sordariales</taxon>
        <taxon>Chaetomiaceae</taxon>
        <taxon>Canariomyces</taxon>
    </lineage>
</organism>
<dbReference type="RefSeq" id="XP_064670055.1">
    <property type="nucleotide sequence ID" value="XM_064819399.1"/>
</dbReference>
<dbReference type="GeneID" id="89943525"/>
<evidence type="ECO:0000313" key="3">
    <source>
        <dbReference type="Proteomes" id="UP001302812"/>
    </source>
</evidence>
<evidence type="ECO:0000313" key="2">
    <source>
        <dbReference type="EMBL" id="KAK4112485.1"/>
    </source>
</evidence>
<dbReference type="Proteomes" id="UP001302812">
    <property type="component" value="Unassembled WGS sequence"/>
</dbReference>
<reference evidence="2" key="1">
    <citation type="journal article" date="2023" name="Mol. Phylogenet. Evol.">
        <title>Genome-scale phylogeny and comparative genomics of the fungal order Sordariales.</title>
        <authorList>
            <person name="Hensen N."/>
            <person name="Bonometti L."/>
            <person name="Westerberg I."/>
            <person name="Brannstrom I.O."/>
            <person name="Guillou S."/>
            <person name="Cros-Aarteil S."/>
            <person name="Calhoun S."/>
            <person name="Haridas S."/>
            <person name="Kuo A."/>
            <person name="Mondo S."/>
            <person name="Pangilinan J."/>
            <person name="Riley R."/>
            <person name="LaButti K."/>
            <person name="Andreopoulos B."/>
            <person name="Lipzen A."/>
            <person name="Chen C."/>
            <person name="Yan M."/>
            <person name="Daum C."/>
            <person name="Ng V."/>
            <person name="Clum A."/>
            <person name="Steindorff A."/>
            <person name="Ohm R.A."/>
            <person name="Martin F."/>
            <person name="Silar P."/>
            <person name="Natvig D.O."/>
            <person name="Lalanne C."/>
            <person name="Gautier V."/>
            <person name="Ament-Velasquez S.L."/>
            <person name="Kruys A."/>
            <person name="Hutchinson M.I."/>
            <person name="Powell A.J."/>
            <person name="Barry K."/>
            <person name="Miller A.N."/>
            <person name="Grigoriev I.V."/>
            <person name="Debuchy R."/>
            <person name="Gladieux P."/>
            <person name="Hiltunen Thoren M."/>
            <person name="Johannesson H."/>
        </authorList>
    </citation>
    <scope>NUCLEOTIDE SEQUENCE</scope>
    <source>
        <strain evidence="2">CBS 508.74</strain>
    </source>
</reference>
<dbReference type="EMBL" id="MU853342">
    <property type="protein sequence ID" value="KAK4112485.1"/>
    <property type="molecule type" value="Genomic_DNA"/>
</dbReference>
<evidence type="ECO:0000256" key="1">
    <source>
        <dbReference type="SAM" id="MobiDB-lite"/>
    </source>
</evidence>
<reference evidence="2" key="2">
    <citation type="submission" date="2023-05" db="EMBL/GenBank/DDBJ databases">
        <authorList>
            <consortium name="Lawrence Berkeley National Laboratory"/>
            <person name="Steindorff A."/>
            <person name="Hensen N."/>
            <person name="Bonometti L."/>
            <person name="Westerberg I."/>
            <person name="Brannstrom I.O."/>
            <person name="Guillou S."/>
            <person name="Cros-Aarteil S."/>
            <person name="Calhoun S."/>
            <person name="Haridas S."/>
            <person name="Kuo A."/>
            <person name="Mondo S."/>
            <person name="Pangilinan J."/>
            <person name="Riley R."/>
            <person name="Labutti K."/>
            <person name="Andreopoulos B."/>
            <person name="Lipzen A."/>
            <person name="Chen C."/>
            <person name="Yanf M."/>
            <person name="Daum C."/>
            <person name="Ng V."/>
            <person name="Clum A."/>
            <person name="Ohm R."/>
            <person name="Martin F."/>
            <person name="Silar P."/>
            <person name="Natvig D."/>
            <person name="Lalanne C."/>
            <person name="Gautier V."/>
            <person name="Ament-Velasquez S.L."/>
            <person name="Kruys A."/>
            <person name="Hutchinson M.I."/>
            <person name="Powell A.J."/>
            <person name="Barry K."/>
            <person name="Miller A.N."/>
            <person name="Grigoriev I.V."/>
            <person name="Debuchy R."/>
            <person name="Gladieux P."/>
            <person name="Thoren M.H."/>
            <person name="Johannesson H."/>
        </authorList>
    </citation>
    <scope>NUCLEOTIDE SEQUENCE</scope>
    <source>
        <strain evidence="2">CBS 508.74</strain>
    </source>
</reference>